<dbReference type="Gene3D" id="3.40.640.10">
    <property type="entry name" value="Type I PLP-dependent aspartate aminotransferase-like (Major domain)"/>
    <property type="match status" value="1"/>
</dbReference>
<reference evidence="4" key="1">
    <citation type="journal article" date="2023" name="Int. J. Syst. Evol. Microbiol.">
        <title>Mesoterricola silvestris gen. nov., sp. nov., Mesoterricola sediminis sp. nov., Geothrix oryzae sp. nov., Geothrix edaphica sp. nov., Geothrix rubra sp. nov., and Geothrix limicola sp. nov., six novel members of Acidobacteriota isolated from soils.</title>
        <authorList>
            <person name="Itoh H."/>
            <person name="Sugisawa Y."/>
            <person name="Mise K."/>
            <person name="Xu Z."/>
            <person name="Kuniyasu M."/>
            <person name="Ushijima N."/>
            <person name="Kawano K."/>
            <person name="Kobayashi E."/>
            <person name="Shiratori Y."/>
            <person name="Masuda Y."/>
            <person name="Senoo K."/>
        </authorList>
    </citation>
    <scope>NUCLEOTIDE SEQUENCE</scope>
    <source>
        <strain evidence="4">W786</strain>
    </source>
</reference>
<dbReference type="GO" id="GO:0008483">
    <property type="term" value="F:transaminase activity"/>
    <property type="evidence" value="ECO:0007669"/>
    <property type="project" value="UniProtKB-KW"/>
</dbReference>
<dbReference type="Proteomes" id="UP001228113">
    <property type="component" value="Chromosome"/>
</dbReference>
<evidence type="ECO:0000256" key="2">
    <source>
        <dbReference type="PIRSR" id="PIRSR000390-2"/>
    </source>
</evidence>
<dbReference type="PANTHER" id="PTHR30244:SF30">
    <property type="entry name" value="BLR5990 PROTEIN"/>
    <property type="match status" value="1"/>
</dbReference>
<keyword evidence="4" id="KW-0808">Transferase</keyword>
<dbReference type="EMBL" id="AP027081">
    <property type="protein sequence ID" value="BDU75228.1"/>
    <property type="molecule type" value="Genomic_DNA"/>
</dbReference>
<dbReference type="Gene3D" id="3.90.1150.10">
    <property type="entry name" value="Aspartate Aminotransferase, domain 1"/>
    <property type="match status" value="1"/>
</dbReference>
<keyword evidence="2 3" id="KW-0663">Pyridoxal phosphate</keyword>
<name>A0AA48HBF7_9BACT</name>
<dbReference type="GO" id="GO:0030170">
    <property type="term" value="F:pyridoxal phosphate binding"/>
    <property type="evidence" value="ECO:0007669"/>
    <property type="project" value="TreeGrafter"/>
</dbReference>
<protein>
    <submittedName>
        <fullName evidence="4">Aminotransferase DegT</fullName>
    </submittedName>
</protein>
<evidence type="ECO:0000256" key="3">
    <source>
        <dbReference type="RuleBase" id="RU004508"/>
    </source>
</evidence>
<evidence type="ECO:0000313" key="5">
    <source>
        <dbReference type="Proteomes" id="UP001228113"/>
    </source>
</evidence>
<keyword evidence="4" id="KW-0032">Aminotransferase</keyword>
<dbReference type="KEGG" id="msea:METESE_01860"/>
<dbReference type="AlphaFoldDB" id="A0AA48HBF7"/>
<dbReference type="PANTHER" id="PTHR30244">
    <property type="entry name" value="TRANSAMINASE"/>
    <property type="match status" value="1"/>
</dbReference>
<accession>A0AA48HBF7</accession>
<feature type="modified residue" description="N6-(pyridoxal phosphate)lysine" evidence="2">
    <location>
        <position position="205"/>
    </location>
</feature>
<dbReference type="RefSeq" id="WP_316410908.1">
    <property type="nucleotide sequence ID" value="NZ_AP027081.1"/>
</dbReference>
<gene>
    <name evidence="4" type="ORF">METESE_01860</name>
</gene>
<dbReference type="InterPro" id="IPR015422">
    <property type="entry name" value="PyrdxlP-dep_Trfase_small"/>
</dbReference>
<evidence type="ECO:0000256" key="1">
    <source>
        <dbReference type="PIRSR" id="PIRSR000390-1"/>
    </source>
</evidence>
<sequence length="391" mass="42150">MTNGPAPAFIPLSVPELRGREWDYVKDCLDTGWVSSVGAYVDRFERAVAEAVGVAHGVAVMNGTAALHLALRIAGVQAGDEVLVSDLTFIAPANAIRYLDAHPVFVDADPVTWQMDATRVEAFLAGSCRREGERLVNRETGRRVACLLPVDVAGHPVDLDPLLELARRYGLPLVEDASECLGAHYKDVPAGSRADMACLSFNGNKVITTGGGGMLLTNREDWARRAKYLSTTAKDDAVEFVHGEVGYNYRMTNVLAALGCAQLEHLGPYVARKRAIAARYREGLAGIPGLLPMEEPPWARSIFWMYTVLVDPAAYGLDSRGLLAELGARNIQARPLWQPMHLSPAHAGCQTLGGAVAERLNRQGLSIPCSVGLTDADQDRVIQTLAGLARS</sequence>
<dbReference type="InterPro" id="IPR015421">
    <property type="entry name" value="PyrdxlP-dep_Trfase_major"/>
</dbReference>
<dbReference type="NCBIfam" id="TIGR04181">
    <property type="entry name" value="NHT_00031"/>
    <property type="match status" value="1"/>
</dbReference>
<dbReference type="PIRSF" id="PIRSF000390">
    <property type="entry name" value="PLP_StrS"/>
    <property type="match status" value="1"/>
</dbReference>
<proteinExistence type="inferred from homology"/>
<feature type="active site" description="Proton acceptor" evidence="1">
    <location>
        <position position="205"/>
    </location>
</feature>
<dbReference type="CDD" id="cd00616">
    <property type="entry name" value="AHBA_syn"/>
    <property type="match status" value="1"/>
</dbReference>
<dbReference type="Pfam" id="PF01041">
    <property type="entry name" value="DegT_DnrJ_EryC1"/>
    <property type="match status" value="1"/>
</dbReference>
<keyword evidence="5" id="KW-1185">Reference proteome</keyword>
<organism evidence="4 5">
    <name type="scientific">Mesoterricola sediminis</name>
    <dbReference type="NCBI Taxonomy" id="2927980"/>
    <lineage>
        <taxon>Bacteria</taxon>
        <taxon>Pseudomonadati</taxon>
        <taxon>Acidobacteriota</taxon>
        <taxon>Holophagae</taxon>
        <taxon>Holophagales</taxon>
        <taxon>Holophagaceae</taxon>
        <taxon>Mesoterricola</taxon>
    </lineage>
</organism>
<dbReference type="InterPro" id="IPR000653">
    <property type="entry name" value="DegT/StrS_aminotransferase"/>
</dbReference>
<dbReference type="SUPFAM" id="SSF53383">
    <property type="entry name" value="PLP-dependent transferases"/>
    <property type="match status" value="1"/>
</dbReference>
<evidence type="ECO:0000313" key="4">
    <source>
        <dbReference type="EMBL" id="BDU75228.1"/>
    </source>
</evidence>
<dbReference type="GO" id="GO:0000271">
    <property type="term" value="P:polysaccharide biosynthetic process"/>
    <property type="evidence" value="ECO:0007669"/>
    <property type="project" value="TreeGrafter"/>
</dbReference>
<comment type="similarity">
    <text evidence="3">Belongs to the DegT/DnrJ/EryC1 family.</text>
</comment>
<dbReference type="InterPro" id="IPR015424">
    <property type="entry name" value="PyrdxlP-dep_Trfase"/>
</dbReference>
<dbReference type="InterPro" id="IPR026385">
    <property type="entry name" value="LegC-like"/>
</dbReference>